<sequence>MSDVDARRPVKFTALLEHTLPPSLPPPPVELSAAHVTTALDDAGCFRRRPSTTKPDATVTMLEIDLHADRIGQIEDAGQGDWRTRVLPKICTWVVSAMDLHHAVDCEDGESRPGGGNGVRVRTESSTSHSNLYPYLIRVALQLPSPLNHDLQLTSAWHDPPTFHPSATCFSLRSWSANSRLIFPVVREFFPDPPTETPFLPMCPPSSRNLVIRSWLPPGVIMDPYQIALHSNSRPANWSIYSSARLPDLEHPVESQFATPHLIVAKVHVDAPTNVTPGGGREYALGVDAEVNVGPFLVSCQDYGDGFLMPGMEMDVLGVSNVIGVKVPRALRRIGSGWLGDEWSGCGRVVAVVVAVWVWGPGSAVGAGETREKVE</sequence>
<reference evidence="1 2" key="1">
    <citation type="submission" date="2016-07" db="EMBL/GenBank/DDBJ databases">
        <title>Pervasive Adenine N6-methylation of Active Genes in Fungi.</title>
        <authorList>
            <consortium name="DOE Joint Genome Institute"/>
            <person name="Mondo S.J."/>
            <person name="Dannebaum R.O."/>
            <person name="Kuo R.C."/>
            <person name="Labutti K."/>
            <person name="Haridas S."/>
            <person name="Kuo A."/>
            <person name="Salamov A."/>
            <person name="Ahrendt S.R."/>
            <person name="Lipzen A."/>
            <person name="Sullivan W."/>
            <person name="Andreopoulos W.B."/>
            <person name="Clum A."/>
            <person name="Lindquist E."/>
            <person name="Daum C."/>
            <person name="Ramamoorthy G.K."/>
            <person name="Gryganskyi A."/>
            <person name="Culley D."/>
            <person name="Magnuson J.K."/>
            <person name="James T.Y."/>
            <person name="O'Malley M.A."/>
            <person name="Stajich J.E."/>
            <person name="Spatafora J.W."/>
            <person name="Visel A."/>
            <person name="Grigoriev I.V."/>
        </authorList>
    </citation>
    <scope>NUCLEOTIDE SEQUENCE [LARGE SCALE GENOMIC DNA]</scope>
    <source>
        <strain evidence="1 2">PL171</strain>
    </source>
</reference>
<comment type="caution">
    <text evidence="1">The sequence shown here is derived from an EMBL/GenBank/DDBJ whole genome shotgun (WGS) entry which is preliminary data.</text>
</comment>
<dbReference type="AlphaFoldDB" id="A0A1Y2HKG8"/>
<name>A0A1Y2HKG8_9FUNG</name>
<proteinExistence type="predicted"/>
<organism evidence="1 2">
    <name type="scientific">Catenaria anguillulae PL171</name>
    <dbReference type="NCBI Taxonomy" id="765915"/>
    <lineage>
        <taxon>Eukaryota</taxon>
        <taxon>Fungi</taxon>
        <taxon>Fungi incertae sedis</taxon>
        <taxon>Blastocladiomycota</taxon>
        <taxon>Blastocladiomycetes</taxon>
        <taxon>Blastocladiales</taxon>
        <taxon>Catenariaceae</taxon>
        <taxon>Catenaria</taxon>
    </lineage>
</organism>
<gene>
    <name evidence="1" type="ORF">BCR44DRAFT_1435021</name>
</gene>
<protein>
    <submittedName>
        <fullName evidence="1">Uncharacterized protein</fullName>
    </submittedName>
</protein>
<accession>A0A1Y2HKG8</accession>
<dbReference type="Proteomes" id="UP000193411">
    <property type="component" value="Unassembled WGS sequence"/>
</dbReference>
<keyword evidence="2" id="KW-1185">Reference proteome</keyword>
<dbReference type="EMBL" id="MCFL01000024">
    <property type="protein sequence ID" value="ORZ35070.1"/>
    <property type="molecule type" value="Genomic_DNA"/>
</dbReference>
<evidence type="ECO:0000313" key="1">
    <source>
        <dbReference type="EMBL" id="ORZ35070.1"/>
    </source>
</evidence>
<evidence type="ECO:0000313" key="2">
    <source>
        <dbReference type="Proteomes" id="UP000193411"/>
    </source>
</evidence>